<dbReference type="PROSITE" id="PS50222">
    <property type="entry name" value="EF_HAND_2"/>
    <property type="match status" value="1"/>
</dbReference>
<comment type="caution">
    <text evidence="3">The sequence shown here is derived from an EMBL/GenBank/DDBJ whole genome shotgun (WGS) entry which is preliminary data.</text>
</comment>
<proteinExistence type="predicted"/>
<dbReference type="Pfam" id="PF13405">
    <property type="entry name" value="EF-hand_6"/>
    <property type="match status" value="1"/>
</dbReference>
<dbReference type="InterPro" id="IPR011992">
    <property type="entry name" value="EF-hand-dom_pair"/>
</dbReference>
<keyword evidence="1" id="KW-0106">Calcium</keyword>
<dbReference type="Proteomes" id="UP000601435">
    <property type="component" value="Unassembled WGS sequence"/>
</dbReference>
<organism evidence="3 4">
    <name type="scientific">Symbiodinium necroappetens</name>
    <dbReference type="NCBI Taxonomy" id="1628268"/>
    <lineage>
        <taxon>Eukaryota</taxon>
        <taxon>Sar</taxon>
        <taxon>Alveolata</taxon>
        <taxon>Dinophyceae</taxon>
        <taxon>Suessiales</taxon>
        <taxon>Symbiodiniaceae</taxon>
        <taxon>Symbiodinium</taxon>
    </lineage>
</organism>
<accession>A0A812XXN8</accession>
<dbReference type="InterPro" id="IPR002048">
    <property type="entry name" value="EF_hand_dom"/>
</dbReference>
<evidence type="ECO:0000256" key="1">
    <source>
        <dbReference type="ARBA" id="ARBA00022837"/>
    </source>
</evidence>
<feature type="non-terminal residue" evidence="3">
    <location>
        <position position="1"/>
    </location>
</feature>
<protein>
    <recommendedName>
        <fullName evidence="2">EF-hand domain-containing protein</fullName>
    </recommendedName>
</protein>
<dbReference type="PROSITE" id="PS00018">
    <property type="entry name" value="EF_HAND_1"/>
    <property type="match status" value="1"/>
</dbReference>
<feature type="domain" description="EF-hand" evidence="2">
    <location>
        <begin position="5"/>
        <end position="40"/>
    </location>
</feature>
<name>A0A812XXN8_9DINO</name>
<sequence length="52" mass="5806">GVNWLGAQDFRELFESLDRDGSGKLSLGELLSMAMQLSDLAERLQRFCTDNA</sequence>
<feature type="non-terminal residue" evidence="3">
    <location>
        <position position="52"/>
    </location>
</feature>
<gene>
    <name evidence="3" type="ORF">SNEC2469_LOCUS21957</name>
</gene>
<evidence type="ECO:0000313" key="4">
    <source>
        <dbReference type="Proteomes" id="UP000601435"/>
    </source>
</evidence>
<evidence type="ECO:0000313" key="3">
    <source>
        <dbReference type="EMBL" id="CAE7756056.1"/>
    </source>
</evidence>
<dbReference type="SMART" id="SM00054">
    <property type="entry name" value="EFh"/>
    <property type="match status" value="1"/>
</dbReference>
<keyword evidence="4" id="KW-1185">Reference proteome</keyword>
<dbReference type="Gene3D" id="1.10.238.10">
    <property type="entry name" value="EF-hand"/>
    <property type="match status" value="1"/>
</dbReference>
<dbReference type="AlphaFoldDB" id="A0A812XXN8"/>
<dbReference type="EMBL" id="CAJNJA010039365">
    <property type="protein sequence ID" value="CAE7756056.1"/>
    <property type="molecule type" value="Genomic_DNA"/>
</dbReference>
<reference evidence="3" key="1">
    <citation type="submission" date="2021-02" db="EMBL/GenBank/DDBJ databases">
        <authorList>
            <person name="Dougan E. K."/>
            <person name="Rhodes N."/>
            <person name="Thang M."/>
            <person name="Chan C."/>
        </authorList>
    </citation>
    <scope>NUCLEOTIDE SEQUENCE</scope>
</reference>
<dbReference type="GO" id="GO:0005509">
    <property type="term" value="F:calcium ion binding"/>
    <property type="evidence" value="ECO:0007669"/>
    <property type="project" value="InterPro"/>
</dbReference>
<dbReference type="InterPro" id="IPR018247">
    <property type="entry name" value="EF_Hand_1_Ca_BS"/>
</dbReference>
<evidence type="ECO:0000259" key="2">
    <source>
        <dbReference type="PROSITE" id="PS50222"/>
    </source>
</evidence>
<dbReference type="SUPFAM" id="SSF47473">
    <property type="entry name" value="EF-hand"/>
    <property type="match status" value="1"/>
</dbReference>